<dbReference type="STRING" id="1618.IV36_GL000592"/>
<feature type="domain" description="Methyltransferase" evidence="1">
    <location>
        <begin position="42"/>
        <end position="139"/>
    </location>
</feature>
<proteinExistence type="predicted"/>
<name>A0A0R2FHJ1_9LACO</name>
<dbReference type="OrthoDB" id="9808140at2"/>
<keyword evidence="2" id="KW-0808">Transferase</keyword>
<reference evidence="2 3" key="1">
    <citation type="journal article" date="2015" name="Genome Announc.">
        <title>Expanding the biotechnology potential of lactobacilli through comparative genomics of 213 strains and associated genera.</title>
        <authorList>
            <person name="Sun Z."/>
            <person name="Harris H.M."/>
            <person name="McCann A."/>
            <person name="Guo C."/>
            <person name="Argimon S."/>
            <person name="Zhang W."/>
            <person name="Yang X."/>
            <person name="Jeffery I.B."/>
            <person name="Cooney J.C."/>
            <person name="Kagawa T.F."/>
            <person name="Liu W."/>
            <person name="Song Y."/>
            <person name="Salvetti E."/>
            <person name="Wrobel A."/>
            <person name="Rasinkangas P."/>
            <person name="Parkhill J."/>
            <person name="Rea M.C."/>
            <person name="O'Sullivan O."/>
            <person name="Ritari J."/>
            <person name="Douillard F.P."/>
            <person name="Paul Ross R."/>
            <person name="Yang R."/>
            <person name="Briner A.E."/>
            <person name="Felis G.E."/>
            <person name="de Vos W.M."/>
            <person name="Barrangou R."/>
            <person name="Klaenhammer T.R."/>
            <person name="Caufield P.W."/>
            <person name="Cui Y."/>
            <person name="Zhang H."/>
            <person name="O'Toole P.W."/>
        </authorList>
    </citation>
    <scope>NUCLEOTIDE SEQUENCE [LARGE SCALE GENOMIC DNA]</scope>
    <source>
        <strain evidence="2 3">ATCC 27304</strain>
    </source>
</reference>
<accession>A0A0R2FHJ1</accession>
<dbReference type="PANTHER" id="PTHR44068:SF11">
    <property type="entry name" value="GERANYL DIPHOSPHATE 2-C-METHYLTRANSFERASE"/>
    <property type="match status" value="1"/>
</dbReference>
<dbReference type="SUPFAM" id="SSF53335">
    <property type="entry name" value="S-adenosyl-L-methionine-dependent methyltransferases"/>
    <property type="match status" value="1"/>
</dbReference>
<dbReference type="Proteomes" id="UP000051727">
    <property type="component" value="Unassembled WGS sequence"/>
</dbReference>
<dbReference type="EMBL" id="JQAR01000016">
    <property type="protein sequence ID" value="KRN28056.1"/>
    <property type="molecule type" value="Genomic_DNA"/>
</dbReference>
<dbReference type="Gene3D" id="3.40.50.150">
    <property type="entry name" value="Vaccinia Virus protein VP39"/>
    <property type="match status" value="1"/>
</dbReference>
<dbReference type="AlphaFoldDB" id="A0A0R2FHJ1"/>
<comment type="caution">
    <text evidence="2">The sequence shown here is derived from an EMBL/GenBank/DDBJ whole genome shotgun (WGS) entry which is preliminary data.</text>
</comment>
<protein>
    <submittedName>
        <fullName evidence="2">Methyltransferase type 11</fullName>
    </submittedName>
</protein>
<dbReference type="InterPro" id="IPR050447">
    <property type="entry name" value="Erg6_SMT_methyltransf"/>
</dbReference>
<dbReference type="Pfam" id="PF13649">
    <property type="entry name" value="Methyltransf_25"/>
    <property type="match status" value="1"/>
</dbReference>
<dbReference type="InterPro" id="IPR041698">
    <property type="entry name" value="Methyltransf_25"/>
</dbReference>
<organism evidence="2 3">
    <name type="scientific">Liquorilactobacillus mali</name>
    <dbReference type="NCBI Taxonomy" id="1618"/>
    <lineage>
        <taxon>Bacteria</taxon>
        <taxon>Bacillati</taxon>
        <taxon>Bacillota</taxon>
        <taxon>Bacilli</taxon>
        <taxon>Lactobacillales</taxon>
        <taxon>Lactobacillaceae</taxon>
        <taxon>Liquorilactobacillus</taxon>
    </lineage>
</organism>
<sequence length="265" mass="30013">MQNHEAGHSFLARLGKTKLRPGGITATNWLLEQSNIQKDTKVLEVACNMGTTMIYLAKKYDCDVVGLDQSPTVLKKAKQNILKNNLSQKLKTIQGNALKLPFEDNTFDIVINEAMLTMLGENAKKKAVAEYYRVLKPNGVLLTHDVCLFLDDTSKKEKLIEELSRTINVHVGPMNAAGWKKLFETNGFENSQKVGKMTLMNPIGMIHDEGFLRTLKIVRNGFKKENRSMFFKMFNFFKSNQQNLGYVANYSVKKGVNVDEKISRN</sequence>
<dbReference type="PANTHER" id="PTHR44068">
    <property type="entry name" value="ZGC:194242"/>
    <property type="match status" value="1"/>
</dbReference>
<dbReference type="PATRIC" id="fig|1618.3.peg.594"/>
<evidence type="ECO:0000313" key="3">
    <source>
        <dbReference type="Proteomes" id="UP000051727"/>
    </source>
</evidence>
<keyword evidence="2" id="KW-0489">Methyltransferase</keyword>
<dbReference type="RefSeq" id="WP_056991600.1">
    <property type="nucleotide sequence ID" value="NZ_JQAR01000016.1"/>
</dbReference>
<evidence type="ECO:0000313" key="2">
    <source>
        <dbReference type="EMBL" id="KRN28056.1"/>
    </source>
</evidence>
<dbReference type="InterPro" id="IPR029063">
    <property type="entry name" value="SAM-dependent_MTases_sf"/>
</dbReference>
<evidence type="ECO:0000259" key="1">
    <source>
        <dbReference type="Pfam" id="PF13649"/>
    </source>
</evidence>
<dbReference type="GO" id="GO:0008168">
    <property type="term" value="F:methyltransferase activity"/>
    <property type="evidence" value="ECO:0007669"/>
    <property type="project" value="UniProtKB-KW"/>
</dbReference>
<dbReference type="CDD" id="cd02440">
    <property type="entry name" value="AdoMet_MTases"/>
    <property type="match status" value="1"/>
</dbReference>
<dbReference type="GO" id="GO:0032259">
    <property type="term" value="P:methylation"/>
    <property type="evidence" value="ECO:0007669"/>
    <property type="project" value="UniProtKB-KW"/>
</dbReference>
<gene>
    <name evidence="2" type="ORF">IV36_GL000592</name>
</gene>